<dbReference type="Proteomes" id="UP000269154">
    <property type="component" value="Unassembled WGS sequence"/>
</dbReference>
<evidence type="ECO:0000259" key="1">
    <source>
        <dbReference type="Pfam" id="PF00117"/>
    </source>
</evidence>
<dbReference type="OrthoDB" id="5716706at2"/>
<sequence length="395" mass="43998">MSKSSQVLIDAFLAERNTPNPLGDRSPTWGRHVDDLSLVDPGEIAESVVVIEPWEHVGERPKDKVGVIASENVAYIVDQILGLPTLIVPAWKHGISDLKRFASLARVAKLIVLEGGKPDVHVKDTFSPAFPRSDATQLIVEFLLKQVPFIGICLSHQLTAQAHVELIRESVDRLEKSQQPAFVAVSRRIAEVANRLKVEKSYGTVAQSWNDESFAVAKNEEISHSNTRLYPYRDLEIPHVPTEITEAYRVVAKRFDAIIDVALQYENNLHIQAFHGNEVSEESMRFVCWAYQQIHHAITAYSLEAASILDLQSLMDAPIGVEILASTHTQSGDPLCEVAATGIYWDNGRKALTTQFHPELDESLITASEGWALSWEDMKNSDGIRLLARILQSVL</sequence>
<proteinExistence type="predicted"/>
<organism evidence="2 3">
    <name type="scientific">Okeania hirsuta</name>
    <dbReference type="NCBI Taxonomy" id="1458930"/>
    <lineage>
        <taxon>Bacteria</taxon>
        <taxon>Bacillati</taxon>
        <taxon>Cyanobacteriota</taxon>
        <taxon>Cyanophyceae</taxon>
        <taxon>Oscillatoriophycideae</taxon>
        <taxon>Oscillatoriales</taxon>
        <taxon>Microcoleaceae</taxon>
        <taxon>Okeania</taxon>
    </lineage>
</organism>
<reference evidence="2 3" key="1">
    <citation type="journal article" date="2018" name="ACS Chem. Biol.">
        <title>Ketoreductase domain dysfunction expands chemodiversity: malyngamide biosynthesis in the cyanobacterium Okeania hirsuta.</title>
        <authorList>
            <person name="Moss N.A."/>
            <person name="Leao T."/>
            <person name="Rankin M."/>
            <person name="McCullough T.M."/>
            <person name="Qu P."/>
            <person name="Korobeynikov A."/>
            <person name="Smith J.L."/>
            <person name="Gerwick L."/>
            <person name="Gerwick W.H."/>
        </authorList>
    </citation>
    <scope>NUCLEOTIDE SEQUENCE [LARGE SCALE GENOMIC DNA]</scope>
    <source>
        <strain evidence="2 3">PAB10Feb10-1</strain>
    </source>
</reference>
<dbReference type="SUPFAM" id="SSF52317">
    <property type="entry name" value="Class I glutamine amidotransferase-like"/>
    <property type="match status" value="1"/>
</dbReference>
<evidence type="ECO:0000313" key="2">
    <source>
        <dbReference type="EMBL" id="RQH54555.1"/>
    </source>
</evidence>
<dbReference type="CDD" id="cd01653">
    <property type="entry name" value="GATase1"/>
    <property type="match status" value="1"/>
</dbReference>
<gene>
    <name evidence="2" type="ORF">D5R40_03290</name>
</gene>
<dbReference type="EMBL" id="RCBY01000010">
    <property type="protein sequence ID" value="RQH54555.1"/>
    <property type="molecule type" value="Genomic_DNA"/>
</dbReference>
<name>A0A3N6Q5R8_9CYAN</name>
<keyword evidence="3" id="KW-1185">Reference proteome</keyword>
<feature type="domain" description="Glutamine amidotransferase" evidence="1">
    <location>
        <begin position="133"/>
        <end position="202"/>
    </location>
</feature>
<evidence type="ECO:0000313" key="3">
    <source>
        <dbReference type="Proteomes" id="UP000269154"/>
    </source>
</evidence>
<dbReference type="Gene3D" id="3.40.50.880">
    <property type="match status" value="1"/>
</dbReference>
<dbReference type="AlphaFoldDB" id="A0A3N6Q5R8"/>
<accession>A0A3N6Q5R8</accession>
<dbReference type="RefSeq" id="WP_124142888.1">
    <property type="nucleotide sequence ID" value="NZ_CAWOKI010000146.1"/>
</dbReference>
<dbReference type="Pfam" id="PF00117">
    <property type="entry name" value="GATase"/>
    <property type="match status" value="1"/>
</dbReference>
<protein>
    <recommendedName>
        <fullName evidence="1">Glutamine amidotransferase domain-containing protein</fullName>
    </recommendedName>
</protein>
<comment type="caution">
    <text evidence="2">The sequence shown here is derived from an EMBL/GenBank/DDBJ whole genome shotgun (WGS) entry which is preliminary data.</text>
</comment>
<dbReference type="InterPro" id="IPR017926">
    <property type="entry name" value="GATASE"/>
</dbReference>
<dbReference type="InterPro" id="IPR029062">
    <property type="entry name" value="Class_I_gatase-like"/>
</dbReference>